<dbReference type="PRINTS" id="PR00934">
    <property type="entry name" value="XHISDIPTASE"/>
</dbReference>
<dbReference type="GO" id="GO:0006508">
    <property type="term" value="P:proteolysis"/>
    <property type="evidence" value="ECO:0007669"/>
    <property type="project" value="InterPro"/>
</dbReference>
<dbReference type="Pfam" id="PF01546">
    <property type="entry name" value="Peptidase_M20"/>
    <property type="match status" value="1"/>
</dbReference>
<dbReference type="Proteomes" id="UP000249936">
    <property type="component" value="Unassembled WGS sequence"/>
</dbReference>
<sequence>MVAQFVNAIPREAAAVLAFNGDVKTIESAVENLAVVLKEELAIAEPNFTLFVESAEKAPTVFTAQSTQTVINALNVLPNGVIRNSDVVKNVVESSLSVGVLKTEGNVVKSTILVRSLIESGKYYVTEMLSSLAILANAKVEFSAPYPGWQPVNDSTILDVTRKHYAEVLGEQPVVKVIHAGLECGLLKEHYPHIEMISVGPTIRNAHSPDEKVEIAAVQTYWDLLTRVLADIPAK</sequence>
<keyword evidence="2" id="KW-0224">Dipeptidase</keyword>
<dbReference type="GO" id="GO:0070573">
    <property type="term" value="F:metallodipeptidase activity"/>
    <property type="evidence" value="ECO:0007669"/>
    <property type="project" value="TreeGrafter"/>
</dbReference>
<dbReference type="SUPFAM" id="SSF53187">
    <property type="entry name" value="Zn-dependent exopeptidases"/>
    <property type="match status" value="1"/>
</dbReference>
<gene>
    <name evidence="2" type="primary">pepD_1</name>
    <name evidence="2" type="ORF">NCTC11872_00940</name>
</gene>
<evidence type="ECO:0000313" key="3">
    <source>
        <dbReference type="Proteomes" id="UP000249936"/>
    </source>
</evidence>
<protein>
    <submittedName>
        <fullName evidence="2">Aminoacyl-histidine dipeptidase</fullName>
        <ecNumber evidence="2">3.4.13.18</ecNumber>
    </submittedName>
</protein>
<dbReference type="PANTHER" id="PTHR43501">
    <property type="entry name" value="CYTOSOL NON-SPECIFIC DIPEPTIDASE"/>
    <property type="match status" value="1"/>
</dbReference>
<dbReference type="FunFam" id="3.40.630.10:FF:000072">
    <property type="entry name" value="Aminoacyl-histidine dipeptidase"/>
    <property type="match status" value="1"/>
</dbReference>
<evidence type="ECO:0000313" key="2">
    <source>
        <dbReference type="EMBL" id="SPX41343.1"/>
    </source>
</evidence>
<name>A0A2X1PW95_HAEIF</name>
<dbReference type="EC" id="3.4.13.18" evidence="2"/>
<proteinExistence type="predicted"/>
<keyword evidence="1 2" id="KW-0378">Hydrolase</keyword>
<dbReference type="Gene3D" id="3.40.630.10">
    <property type="entry name" value="Zn peptidases"/>
    <property type="match status" value="1"/>
</dbReference>
<evidence type="ECO:0000256" key="1">
    <source>
        <dbReference type="ARBA" id="ARBA00022801"/>
    </source>
</evidence>
<dbReference type="AlphaFoldDB" id="A0A2X1PW95"/>
<reference evidence="2 3" key="1">
    <citation type="submission" date="2018-06" db="EMBL/GenBank/DDBJ databases">
        <authorList>
            <consortium name="Pathogen Informatics"/>
            <person name="Doyle S."/>
        </authorList>
    </citation>
    <scope>NUCLEOTIDE SEQUENCE [LARGE SCALE GENOMIC DNA]</scope>
    <source>
        <strain evidence="2 3">NCTC11872</strain>
    </source>
</reference>
<organism evidence="2 3">
    <name type="scientific">Haemophilus influenzae</name>
    <dbReference type="NCBI Taxonomy" id="727"/>
    <lineage>
        <taxon>Bacteria</taxon>
        <taxon>Pseudomonadati</taxon>
        <taxon>Pseudomonadota</taxon>
        <taxon>Gammaproteobacteria</taxon>
        <taxon>Pasteurellales</taxon>
        <taxon>Pasteurellaceae</taxon>
        <taxon>Haemophilus</taxon>
    </lineage>
</organism>
<dbReference type="GO" id="GO:0005829">
    <property type="term" value="C:cytosol"/>
    <property type="evidence" value="ECO:0007669"/>
    <property type="project" value="TreeGrafter"/>
</dbReference>
<dbReference type="InterPro" id="IPR002933">
    <property type="entry name" value="Peptidase_M20"/>
</dbReference>
<keyword evidence="2" id="KW-0645">Protease</keyword>
<dbReference type="EMBL" id="UASK01000005">
    <property type="protein sequence ID" value="SPX41343.1"/>
    <property type="molecule type" value="Genomic_DNA"/>
</dbReference>
<dbReference type="InterPro" id="IPR001160">
    <property type="entry name" value="Peptidase_M20C"/>
</dbReference>
<dbReference type="PANTHER" id="PTHR43501:SF1">
    <property type="entry name" value="CYTOSOL NON-SPECIFIC DIPEPTIDASE"/>
    <property type="match status" value="1"/>
</dbReference>
<accession>A0A2X1PW95</accession>